<evidence type="ECO:0000256" key="3">
    <source>
        <dbReference type="ARBA" id="ARBA00022729"/>
    </source>
</evidence>
<dbReference type="PROSITE" id="PS51257">
    <property type="entry name" value="PROKAR_LIPOPROTEIN"/>
    <property type="match status" value="1"/>
</dbReference>
<evidence type="ECO:0000256" key="4">
    <source>
        <dbReference type="SAM" id="SignalP"/>
    </source>
</evidence>
<sequence length="346" mass="38023">MKKIRIIAMVALLATTIAFTGCGNKTATDNTDNTQPEGVADPIKIVAAHNQTNTDSPYQTGLLEFEKVAEANGVFDVEVHAGTIGTSEAELVEKLKLGAADVVLVSPGFMTKTGIKEIDLFSLLYLFDSYDHWEKVVDGDVGKAMSDIIYNKSNGEFKVLGYWTAAVRHYYGKTPLNSIEDVKGLKIRTQTSGAVSEYWTSLGAIPTAVAWGELYQGLQQGIVDAAENAYPYLVPMEHHKTTNGKYLTETGHDYTTRLLLVNAKKFDKMTDDQKAELMKAAEASVDAERTAIYNEEESYKQQLIDDGGVVNEIDRTPFIEAAIPLQDKIAKELGLEELLQAIRDAK</sequence>
<keyword evidence="6" id="KW-1185">Reference proteome</keyword>
<dbReference type="RefSeq" id="WP_079491396.1">
    <property type="nucleotide sequence ID" value="NZ_FUZT01000004.1"/>
</dbReference>
<dbReference type="InterPro" id="IPR038404">
    <property type="entry name" value="TRAP_DctP_sf"/>
</dbReference>
<reference evidence="5 6" key="1">
    <citation type="submission" date="2017-02" db="EMBL/GenBank/DDBJ databases">
        <authorList>
            <person name="Peterson S.W."/>
        </authorList>
    </citation>
    <scope>NUCLEOTIDE SEQUENCE [LARGE SCALE GENOMIC DNA]</scope>
    <source>
        <strain evidence="5 6">M1</strain>
    </source>
</reference>
<dbReference type="STRING" id="36842.SAMN02194393_02077"/>
<gene>
    <name evidence="5" type="ORF">SAMN02194393_02077</name>
</gene>
<accession>A0A1T5KQW4</accession>
<dbReference type="PANTHER" id="PTHR33376:SF7">
    <property type="entry name" value="C4-DICARBOXYLATE-BINDING PROTEIN DCTB"/>
    <property type="match status" value="1"/>
</dbReference>
<feature type="signal peptide" evidence="4">
    <location>
        <begin position="1"/>
        <end position="20"/>
    </location>
</feature>
<organism evidence="5 6">
    <name type="scientific">Maledivibacter halophilus</name>
    <dbReference type="NCBI Taxonomy" id="36842"/>
    <lineage>
        <taxon>Bacteria</taxon>
        <taxon>Bacillati</taxon>
        <taxon>Bacillota</taxon>
        <taxon>Clostridia</taxon>
        <taxon>Peptostreptococcales</taxon>
        <taxon>Caminicellaceae</taxon>
        <taxon>Maledivibacter</taxon>
    </lineage>
</organism>
<dbReference type="GO" id="GO:0055085">
    <property type="term" value="P:transmembrane transport"/>
    <property type="evidence" value="ECO:0007669"/>
    <property type="project" value="InterPro"/>
</dbReference>
<evidence type="ECO:0000313" key="6">
    <source>
        <dbReference type="Proteomes" id="UP000190285"/>
    </source>
</evidence>
<dbReference type="Gene3D" id="3.40.190.170">
    <property type="entry name" value="Bacterial extracellular solute-binding protein, family 7"/>
    <property type="match status" value="1"/>
</dbReference>
<name>A0A1T5KQW4_9FIRM</name>
<dbReference type="EMBL" id="FUZT01000004">
    <property type="protein sequence ID" value="SKC66152.1"/>
    <property type="molecule type" value="Genomic_DNA"/>
</dbReference>
<protein>
    <submittedName>
        <fullName evidence="5">TRAP-type C4-dicarboxylate transport system, substrate-binding protein</fullName>
    </submittedName>
</protein>
<keyword evidence="3 4" id="KW-0732">Signal</keyword>
<evidence type="ECO:0000256" key="2">
    <source>
        <dbReference type="ARBA" id="ARBA00022448"/>
    </source>
</evidence>
<dbReference type="NCBIfam" id="NF037995">
    <property type="entry name" value="TRAP_S1"/>
    <property type="match status" value="1"/>
</dbReference>
<comment type="similarity">
    <text evidence="1">Belongs to the bacterial solute-binding protein 7 family.</text>
</comment>
<dbReference type="InterPro" id="IPR018389">
    <property type="entry name" value="DctP_fam"/>
</dbReference>
<dbReference type="CDD" id="cd13603">
    <property type="entry name" value="PBP2_TRAP_Siap_TeaA_like"/>
    <property type="match status" value="1"/>
</dbReference>
<keyword evidence="2" id="KW-0813">Transport</keyword>
<dbReference type="OrthoDB" id="9815946at2"/>
<evidence type="ECO:0000313" key="5">
    <source>
        <dbReference type="EMBL" id="SKC66152.1"/>
    </source>
</evidence>
<dbReference type="Pfam" id="PF03480">
    <property type="entry name" value="DctP"/>
    <property type="match status" value="1"/>
</dbReference>
<dbReference type="PANTHER" id="PTHR33376">
    <property type="match status" value="1"/>
</dbReference>
<proteinExistence type="inferred from homology"/>
<dbReference type="AlphaFoldDB" id="A0A1T5KQW4"/>
<evidence type="ECO:0000256" key="1">
    <source>
        <dbReference type="ARBA" id="ARBA00009023"/>
    </source>
</evidence>
<dbReference type="Proteomes" id="UP000190285">
    <property type="component" value="Unassembled WGS sequence"/>
</dbReference>
<feature type="chain" id="PRO_5038449253" evidence="4">
    <location>
        <begin position="21"/>
        <end position="346"/>
    </location>
</feature>